<dbReference type="EMBL" id="GBXM01003754">
    <property type="protein sequence ID" value="JAI04824.1"/>
    <property type="molecule type" value="Transcribed_RNA"/>
</dbReference>
<proteinExistence type="predicted"/>
<accession>A0A0E9XT33</accession>
<dbReference type="AlphaFoldDB" id="A0A0E9XT33"/>
<reference evidence="1" key="1">
    <citation type="submission" date="2014-11" db="EMBL/GenBank/DDBJ databases">
        <authorList>
            <person name="Amaro Gonzalez C."/>
        </authorList>
    </citation>
    <scope>NUCLEOTIDE SEQUENCE</scope>
</reference>
<organism evidence="1">
    <name type="scientific">Anguilla anguilla</name>
    <name type="common">European freshwater eel</name>
    <name type="synonym">Muraena anguilla</name>
    <dbReference type="NCBI Taxonomy" id="7936"/>
    <lineage>
        <taxon>Eukaryota</taxon>
        <taxon>Metazoa</taxon>
        <taxon>Chordata</taxon>
        <taxon>Craniata</taxon>
        <taxon>Vertebrata</taxon>
        <taxon>Euteleostomi</taxon>
        <taxon>Actinopterygii</taxon>
        <taxon>Neopterygii</taxon>
        <taxon>Teleostei</taxon>
        <taxon>Anguilliformes</taxon>
        <taxon>Anguillidae</taxon>
        <taxon>Anguilla</taxon>
    </lineage>
</organism>
<reference evidence="1" key="2">
    <citation type="journal article" date="2015" name="Fish Shellfish Immunol.">
        <title>Early steps in the European eel (Anguilla anguilla)-Vibrio vulnificus interaction in the gills: Role of the RtxA13 toxin.</title>
        <authorList>
            <person name="Callol A."/>
            <person name="Pajuelo D."/>
            <person name="Ebbesson L."/>
            <person name="Teles M."/>
            <person name="MacKenzie S."/>
            <person name="Amaro C."/>
        </authorList>
    </citation>
    <scope>NUCLEOTIDE SEQUENCE</scope>
</reference>
<name>A0A0E9XT33_ANGAN</name>
<protein>
    <submittedName>
        <fullName evidence="1">Uncharacterized protein</fullName>
    </submittedName>
</protein>
<evidence type="ECO:0000313" key="1">
    <source>
        <dbReference type="EMBL" id="JAI04824.1"/>
    </source>
</evidence>
<sequence>MDGHLNTNDMSESALSSLKVGENLNPITLGKDMYPLPPISHHQLPRYSWGWIYTYLQAF</sequence>